<protein>
    <submittedName>
        <fullName evidence="3">Uncharacterized protein LOC107471424</fullName>
    </submittedName>
</protein>
<dbReference type="PANTHER" id="PTHR33116">
    <property type="entry name" value="REVERSE TRANSCRIPTASE ZINC-BINDING DOMAIN-CONTAINING PROTEIN-RELATED-RELATED"/>
    <property type="match status" value="1"/>
</dbReference>
<dbReference type="GeneID" id="107471424"/>
<dbReference type="RefSeq" id="XP_015946371.1">
    <property type="nucleotide sequence ID" value="XM_016090885.1"/>
</dbReference>
<dbReference type="InterPro" id="IPR036691">
    <property type="entry name" value="Endo/exonu/phosph_ase_sf"/>
</dbReference>
<name>A0A6P4BQY1_ARADU</name>
<evidence type="ECO:0000313" key="2">
    <source>
        <dbReference type="Proteomes" id="UP000515211"/>
    </source>
</evidence>
<accession>A0A6P4BQY1</accession>
<evidence type="ECO:0000313" key="3">
    <source>
        <dbReference type="RefSeq" id="XP_015946371.1"/>
    </source>
</evidence>
<dbReference type="InterPro" id="IPR026960">
    <property type="entry name" value="RVT-Znf"/>
</dbReference>
<dbReference type="KEGG" id="adu:107471424"/>
<reference evidence="3" key="2">
    <citation type="submission" date="2025-08" db="UniProtKB">
        <authorList>
            <consortium name="RefSeq"/>
        </authorList>
    </citation>
    <scope>IDENTIFICATION</scope>
    <source>
        <tissue evidence="3">Whole plant</tissue>
    </source>
</reference>
<organism evidence="2 3">
    <name type="scientific">Arachis duranensis</name>
    <name type="common">Wild peanut</name>
    <dbReference type="NCBI Taxonomy" id="130453"/>
    <lineage>
        <taxon>Eukaryota</taxon>
        <taxon>Viridiplantae</taxon>
        <taxon>Streptophyta</taxon>
        <taxon>Embryophyta</taxon>
        <taxon>Tracheophyta</taxon>
        <taxon>Spermatophyta</taxon>
        <taxon>Magnoliopsida</taxon>
        <taxon>eudicotyledons</taxon>
        <taxon>Gunneridae</taxon>
        <taxon>Pentapetalae</taxon>
        <taxon>rosids</taxon>
        <taxon>fabids</taxon>
        <taxon>Fabales</taxon>
        <taxon>Fabaceae</taxon>
        <taxon>Papilionoideae</taxon>
        <taxon>50 kb inversion clade</taxon>
        <taxon>dalbergioids sensu lato</taxon>
        <taxon>Dalbergieae</taxon>
        <taxon>Pterocarpus clade</taxon>
        <taxon>Arachis</taxon>
    </lineage>
</organism>
<gene>
    <name evidence="3" type="primary">LOC107471424</name>
</gene>
<reference evidence="2" key="1">
    <citation type="journal article" date="2016" name="Nat. Genet.">
        <title>The genome sequences of Arachis duranensis and Arachis ipaensis, the diploid ancestors of cultivated peanut.</title>
        <authorList>
            <person name="Bertioli D.J."/>
            <person name="Cannon S.B."/>
            <person name="Froenicke L."/>
            <person name="Huang G."/>
            <person name="Farmer A.D."/>
            <person name="Cannon E.K."/>
            <person name="Liu X."/>
            <person name="Gao D."/>
            <person name="Clevenger J."/>
            <person name="Dash S."/>
            <person name="Ren L."/>
            <person name="Moretzsohn M.C."/>
            <person name="Shirasawa K."/>
            <person name="Huang W."/>
            <person name="Vidigal B."/>
            <person name="Abernathy B."/>
            <person name="Chu Y."/>
            <person name="Niederhuth C.E."/>
            <person name="Umale P."/>
            <person name="Araujo A.C."/>
            <person name="Kozik A."/>
            <person name="Kim K.D."/>
            <person name="Burow M.D."/>
            <person name="Varshney R.K."/>
            <person name="Wang X."/>
            <person name="Zhang X."/>
            <person name="Barkley N."/>
            <person name="Guimaraes P.M."/>
            <person name="Isobe S."/>
            <person name="Guo B."/>
            <person name="Liao B."/>
            <person name="Stalker H.T."/>
            <person name="Schmitz R.J."/>
            <person name="Scheffler B.E."/>
            <person name="Leal-Bertioli S.C."/>
            <person name="Xun X."/>
            <person name="Jackson S.A."/>
            <person name="Michelmore R."/>
            <person name="Ozias-Akins P."/>
        </authorList>
    </citation>
    <scope>NUCLEOTIDE SEQUENCE [LARGE SCALE GENOMIC DNA]</scope>
    <source>
        <strain evidence="2">cv. V14167</strain>
    </source>
</reference>
<proteinExistence type="predicted"/>
<dbReference type="Gene3D" id="3.60.10.10">
    <property type="entry name" value="Endonuclease/exonuclease/phosphatase"/>
    <property type="match status" value="1"/>
</dbReference>
<dbReference type="Pfam" id="PF13966">
    <property type="entry name" value="zf-RVT"/>
    <property type="match status" value="1"/>
</dbReference>
<evidence type="ECO:0000259" key="1">
    <source>
        <dbReference type="Pfam" id="PF13966"/>
    </source>
</evidence>
<dbReference type="OrthoDB" id="1739787at2759"/>
<keyword evidence="2" id="KW-1185">Reference proteome</keyword>
<dbReference type="Proteomes" id="UP000515211">
    <property type="component" value="Chromosome 10"/>
</dbReference>
<feature type="domain" description="Reverse transcriptase zinc-binding" evidence="1">
    <location>
        <begin position="725"/>
        <end position="800"/>
    </location>
</feature>
<dbReference type="SUPFAM" id="SSF56219">
    <property type="entry name" value="DNase I-like"/>
    <property type="match status" value="1"/>
</dbReference>
<dbReference type="PANTHER" id="PTHR33116:SF86">
    <property type="entry name" value="REVERSE TRANSCRIPTASE DOMAIN-CONTAINING PROTEIN"/>
    <property type="match status" value="1"/>
</dbReference>
<sequence>MSQHLEGKVVTVCDFNAITSQAEKEGGGQKSATTIATFTNFIDSNELVDIEMVGHPFTWKNRRQGENLVKERLDRYLVGMEWKLKFLNAVVHRFTESGSDHAPLLMETEPQSWHSKRQFKYQERWCGEEDVKRIVSEVWRMEVVGSVMFSLAQKLKVCRHRLVQWQKTHKANSRKEIEDLQAKLEELRVAGINGGEEVTSLEKKLELAYLKEESYWREKSKVKWLKEGDQNTRFFHQKFQSRMRRNRIWRLVGRDNEIASKSEDIGKIAEDYFCDIFTSSCSADPNPYLEDLEPKVTASMNRRLQRPVTMDEVKRATFSVHAQSAPGDDGFTAKFFHFFWDIVGGDVFKAVRSFFHSGRILKSFNHTQICLIPKVPDANDMTQSAPNTSQSILELLEIYEGFSGQKVNLNKSAIFFSHNTPQNTRLAVAQTLNIEHIGAQDKYLGLPSIIQKSKKATFGAIKDKVQKRIMGWKRSLLSSGGRHTLLRAVGEAIPIYTLSCFKLPDTLLTEIHSMLSQFWWGQKGTERRMVWIKWDTMTRSKKDGGLGIKDLRAQNLALLGKQYWHLMKYPNSTLSRMLKAKYFRYTNFLHAEIESIPSWGWRSVLEGRKVIEKGLLWKIGSGTNVRIFHDPWLPPPVPFNVPQNALTIPPDLQVYYVSALLNPDRSWNKNLIESIFSVDICNKIFSIKPTEEEDEVNWCWIKSGIYEVGSGYKIAYGFFHSPTSLRPQNIHNRVWNSIWELKLPHKIKIFLWKSLHEKLPVLQQVHSRFASTPAICPRCMLKAESISHALFQCPLSSIIWRLSLITPDLWMREEEIFFNWWQQVLS</sequence>
<dbReference type="AlphaFoldDB" id="A0A6P4BQY1"/>